<dbReference type="Proteomes" id="UP000623129">
    <property type="component" value="Unassembled WGS sequence"/>
</dbReference>
<evidence type="ECO:0000313" key="1">
    <source>
        <dbReference type="EMBL" id="KAF3325802.1"/>
    </source>
</evidence>
<sequence>MKANMEQAKLSFCLPPLTQDDQFYAEKKNLLDARDLRYEFELPNSLSTDEILKIFDQIIQTARLIHMDEIELYFVEDEDFGPFSPRNEIGSLNLILRIIDTLLCTASHQAIQVLRELRNVTLSKVHLVGTQSGVVDHMMIDESSNNIEEDDSLLRWAKNNGVQSKLNIGRFKGAGRGLIASDDLSIGDAALEIPESLIISEDLIFQSEMYNAVKDLEIMTSDTMLTLWTMRERFNPDSKFKIYFDKLPENFNTGLSFGIEALAELEGTLLFEELMQSKEHLRQQYDMLFPMLFSDYPDIFKKEIYTWDRFLWACELFYSNSMKVVFSDGKLKTCLVPVAGLLNHSLCPHILHYGRVDPLTKYLKFPLSRPCERGQQCYLSYGSYSSSHFLTFYGFVPKGDNYYDFIPLDFDAPDGDGSAKSQHMVRGTWLSKSNGPCTYGLPHKLVAHLRSALNCGDLMDSAADRKETDREVLEMMLSIFNPMLEELGASDGPAWEIRSWDVMLALEFKELQRVIISSVVASCYSGLELMKL</sequence>
<dbReference type="Gene3D" id="3.90.1410.10">
    <property type="entry name" value="set domain protein methyltransferase, domain 1"/>
    <property type="match status" value="1"/>
</dbReference>
<reference evidence="1" key="1">
    <citation type="submission" date="2020-01" db="EMBL/GenBank/DDBJ databases">
        <title>Genome sequence of Kobresia littledalei, the first chromosome-level genome in the family Cyperaceae.</title>
        <authorList>
            <person name="Qu G."/>
        </authorList>
    </citation>
    <scope>NUCLEOTIDE SEQUENCE</scope>
    <source>
        <strain evidence="1">C.B.Clarke</strain>
        <tissue evidence="1">Leaf</tissue>
    </source>
</reference>
<dbReference type="FunFam" id="3.90.1410.10:FF:000011">
    <property type="entry name" value="Transcription factor, E2F and DP-related"/>
    <property type="match status" value="1"/>
</dbReference>
<dbReference type="InterPro" id="IPR050600">
    <property type="entry name" value="SETD3_SETD6_MTase"/>
</dbReference>
<dbReference type="SUPFAM" id="SSF82199">
    <property type="entry name" value="SET domain"/>
    <property type="match status" value="1"/>
</dbReference>
<dbReference type="GO" id="GO:0032259">
    <property type="term" value="P:methylation"/>
    <property type="evidence" value="ECO:0007669"/>
    <property type="project" value="UniProtKB-KW"/>
</dbReference>
<dbReference type="GO" id="GO:0016279">
    <property type="term" value="F:protein-lysine N-methyltransferase activity"/>
    <property type="evidence" value="ECO:0007669"/>
    <property type="project" value="TreeGrafter"/>
</dbReference>
<comment type="caution">
    <text evidence="1">The sequence shown here is derived from an EMBL/GenBank/DDBJ whole genome shotgun (WGS) entry which is preliminary data.</text>
</comment>
<dbReference type="EMBL" id="SWLB01000019">
    <property type="protein sequence ID" value="KAF3325802.1"/>
    <property type="molecule type" value="Genomic_DNA"/>
</dbReference>
<keyword evidence="1" id="KW-0489">Methyltransferase</keyword>
<keyword evidence="1" id="KW-0808">Transferase</keyword>
<keyword evidence="2" id="KW-1185">Reference proteome</keyword>
<dbReference type="PANTHER" id="PTHR13271:SF103">
    <property type="entry name" value="N-METHYLTRANSFERASE DOMAIN AND SET DOMAIN CONTAINING PROTEIN-RELATED"/>
    <property type="match status" value="1"/>
</dbReference>
<dbReference type="InterPro" id="IPR046341">
    <property type="entry name" value="SET_dom_sf"/>
</dbReference>
<protein>
    <submittedName>
        <fullName evidence="1">[Fructose-bisphosphate aldolase]-lysine N-methyltransferase</fullName>
    </submittedName>
</protein>
<dbReference type="AlphaFoldDB" id="A0A833QUT1"/>
<accession>A0A833QUT1</accession>
<dbReference type="CDD" id="cd10527">
    <property type="entry name" value="SET_LSMT"/>
    <property type="match status" value="1"/>
</dbReference>
<gene>
    <name evidence="1" type="ORF">FCM35_KLT08882</name>
</gene>
<name>A0A833QUT1_9POAL</name>
<proteinExistence type="predicted"/>
<dbReference type="PANTHER" id="PTHR13271">
    <property type="entry name" value="UNCHARACTERIZED PUTATIVE METHYLTRANSFERASE"/>
    <property type="match status" value="1"/>
</dbReference>
<organism evidence="1 2">
    <name type="scientific">Carex littledalei</name>
    <dbReference type="NCBI Taxonomy" id="544730"/>
    <lineage>
        <taxon>Eukaryota</taxon>
        <taxon>Viridiplantae</taxon>
        <taxon>Streptophyta</taxon>
        <taxon>Embryophyta</taxon>
        <taxon>Tracheophyta</taxon>
        <taxon>Spermatophyta</taxon>
        <taxon>Magnoliopsida</taxon>
        <taxon>Liliopsida</taxon>
        <taxon>Poales</taxon>
        <taxon>Cyperaceae</taxon>
        <taxon>Cyperoideae</taxon>
        <taxon>Cariceae</taxon>
        <taxon>Carex</taxon>
        <taxon>Carex subgen. Euthyceras</taxon>
    </lineage>
</organism>
<evidence type="ECO:0000313" key="2">
    <source>
        <dbReference type="Proteomes" id="UP000623129"/>
    </source>
</evidence>
<dbReference type="OrthoDB" id="341421at2759"/>